<name>A0A2I2GNR3_9EURO</name>
<evidence type="ECO:0000313" key="1">
    <source>
        <dbReference type="EMBL" id="PLB54515.1"/>
    </source>
</evidence>
<dbReference type="RefSeq" id="XP_024709817.1">
    <property type="nucleotide sequence ID" value="XM_024850473.1"/>
</dbReference>
<dbReference type="InterPro" id="IPR012674">
    <property type="entry name" value="Calycin"/>
</dbReference>
<dbReference type="PANTHER" id="PTHR38115">
    <property type="entry name" value="LIPOCALIN-LIKE DOMAIN-CONTAINING PROTEIN"/>
    <property type="match status" value="1"/>
</dbReference>
<dbReference type="Gene3D" id="2.40.128.20">
    <property type="match status" value="1"/>
</dbReference>
<organism evidence="1 2">
    <name type="scientific">Aspergillus steynii IBT 23096</name>
    <dbReference type="NCBI Taxonomy" id="1392250"/>
    <lineage>
        <taxon>Eukaryota</taxon>
        <taxon>Fungi</taxon>
        <taxon>Dikarya</taxon>
        <taxon>Ascomycota</taxon>
        <taxon>Pezizomycotina</taxon>
        <taxon>Eurotiomycetes</taxon>
        <taxon>Eurotiomycetidae</taxon>
        <taxon>Eurotiales</taxon>
        <taxon>Aspergillaceae</taxon>
        <taxon>Aspergillus</taxon>
        <taxon>Aspergillus subgen. Circumdati</taxon>
    </lineage>
</organism>
<dbReference type="GeneID" id="36558172"/>
<dbReference type="VEuPathDB" id="FungiDB:P170DRAFT_442609"/>
<dbReference type="PANTHER" id="PTHR38115:SF1">
    <property type="entry name" value="LIPOCALIN-LIKE DOMAIN-CONTAINING PROTEIN"/>
    <property type="match status" value="1"/>
</dbReference>
<reference evidence="1 2" key="1">
    <citation type="submission" date="2016-12" db="EMBL/GenBank/DDBJ databases">
        <title>The genomes of Aspergillus section Nigri reveals drivers in fungal speciation.</title>
        <authorList>
            <consortium name="DOE Joint Genome Institute"/>
            <person name="Vesth T.C."/>
            <person name="Nybo J."/>
            <person name="Theobald S."/>
            <person name="Brandl J."/>
            <person name="Frisvad J.C."/>
            <person name="Nielsen K.F."/>
            <person name="Lyhne E.K."/>
            <person name="Kogle M.E."/>
            <person name="Kuo A."/>
            <person name="Riley R."/>
            <person name="Clum A."/>
            <person name="Nolan M."/>
            <person name="Lipzen A."/>
            <person name="Salamov A."/>
            <person name="Henrissat B."/>
            <person name="Wiebenga A."/>
            <person name="De Vries R.P."/>
            <person name="Grigoriev I.V."/>
            <person name="Mortensen U.H."/>
            <person name="Andersen M.R."/>
            <person name="Baker S.E."/>
        </authorList>
    </citation>
    <scope>NUCLEOTIDE SEQUENCE [LARGE SCALE GENOMIC DNA]</scope>
    <source>
        <strain evidence="1 2">IBT 23096</strain>
    </source>
</reference>
<gene>
    <name evidence="1" type="ORF">P170DRAFT_442609</name>
</gene>
<protein>
    <submittedName>
        <fullName evidence="1">Uncharacterized protein</fullName>
    </submittedName>
</protein>
<dbReference type="InterPro" id="IPR053037">
    <property type="entry name" value="Pericyclase_pydY-like"/>
</dbReference>
<dbReference type="Proteomes" id="UP000234275">
    <property type="component" value="Unassembled WGS sequence"/>
</dbReference>
<accession>A0A2I2GNR3</accession>
<dbReference type="OrthoDB" id="425354at2759"/>
<evidence type="ECO:0000313" key="2">
    <source>
        <dbReference type="Proteomes" id="UP000234275"/>
    </source>
</evidence>
<keyword evidence="2" id="KW-1185">Reference proteome</keyword>
<sequence length="206" mass="22689">MTSVASDASIRNLSGTWVMDKTRSFNVDGVLKLQGVGWITRRAVSAATAFLKITQGADAGDEWMIIEPSLSGVMNGGQETRPLTWAEFKHNDALFGLVIIRTHYIAGARVSDHQVRPLVELQTKNAGSNVETFLTEAVVIDQGVEYSGETVAKAFIHDFVRSVNSGWTAEQIWAVETVGDEKFLTRRVVVQKGTSSETAHVFYKRQ</sequence>
<comment type="caution">
    <text evidence="1">The sequence shown here is derived from an EMBL/GenBank/DDBJ whole genome shotgun (WGS) entry which is preliminary data.</text>
</comment>
<dbReference type="SUPFAM" id="SSF50814">
    <property type="entry name" value="Lipocalins"/>
    <property type="match status" value="1"/>
</dbReference>
<dbReference type="EMBL" id="MSFO01000001">
    <property type="protein sequence ID" value="PLB54515.1"/>
    <property type="molecule type" value="Genomic_DNA"/>
</dbReference>
<dbReference type="AlphaFoldDB" id="A0A2I2GNR3"/>
<proteinExistence type="predicted"/>